<dbReference type="InterPro" id="IPR051446">
    <property type="entry name" value="HTH_trans_reg/aminotransferase"/>
</dbReference>
<dbReference type="InterPro" id="IPR036388">
    <property type="entry name" value="WH-like_DNA-bd_sf"/>
</dbReference>
<dbReference type="PANTHER" id="PTHR46577">
    <property type="entry name" value="HTH-TYPE TRANSCRIPTIONAL REGULATORY PROTEIN GABR"/>
    <property type="match status" value="1"/>
</dbReference>
<keyword evidence="8" id="KW-1185">Reference proteome</keyword>
<dbReference type="Pfam" id="PF00155">
    <property type="entry name" value="Aminotran_1_2"/>
    <property type="match status" value="1"/>
</dbReference>
<comment type="caution">
    <text evidence="7">The sequence shown here is derived from an EMBL/GenBank/DDBJ whole genome shotgun (WGS) entry which is preliminary data.</text>
</comment>
<dbReference type="Gene3D" id="3.40.640.10">
    <property type="entry name" value="Type I PLP-dependent aspartate aminotransferase-like (Major domain)"/>
    <property type="match status" value="1"/>
</dbReference>
<dbReference type="InterPro" id="IPR000524">
    <property type="entry name" value="Tscrpt_reg_HTH_GntR"/>
</dbReference>
<evidence type="ECO:0000259" key="6">
    <source>
        <dbReference type="PROSITE" id="PS50949"/>
    </source>
</evidence>
<keyword evidence="7" id="KW-0808">Transferase</keyword>
<dbReference type="SMART" id="SM00345">
    <property type="entry name" value="HTH_GNTR"/>
    <property type="match status" value="1"/>
</dbReference>
<reference evidence="7 8" key="1">
    <citation type="submission" date="2023-09" db="EMBL/GenBank/DDBJ databases">
        <authorList>
            <person name="Rey-Velasco X."/>
        </authorList>
    </citation>
    <scope>NUCLEOTIDE SEQUENCE [LARGE SCALE GENOMIC DNA]</scope>
    <source>
        <strain evidence="7 8">F158</strain>
    </source>
</reference>
<dbReference type="PROSITE" id="PS50949">
    <property type="entry name" value="HTH_GNTR"/>
    <property type="match status" value="1"/>
</dbReference>
<keyword evidence="7" id="KW-0032">Aminotransferase</keyword>
<dbReference type="CDD" id="cd07377">
    <property type="entry name" value="WHTH_GntR"/>
    <property type="match status" value="1"/>
</dbReference>
<dbReference type="EMBL" id="JAVRHL010000001">
    <property type="protein sequence ID" value="MDT0681522.1"/>
    <property type="molecule type" value="Genomic_DNA"/>
</dbReference>
<dbReference type="SUPFAM" id="SSF46785">
    <property type="entry name" value="Winged helix' DNA-binding domain"/>
    <property type="match status" value="1"/>
</dbReference>
<keyword evidence="2" id="KW-0663">Pyridoxal phosphate</keyword>
<dbReference type="PANTHER" id="PTHR46577:SF1">
    <property type="entry name" value="HTH-TYPE TRANSCRIPTIONAL REGULATORY PROTEIN GABR"/>
    <property type="match status" value="1"/>
</dbReference>
<dbReference type="GO" id="GO:0008483">
    <property type="term" value="F:transaminase activity"/>
    <property type="evidence" value="ECO:0007669"/>
    <property type="project" value="UniProtKB-KW"/>
</dbReference>
<sequence length="452" mass="48284">MSDQGRGPKYLALADAIRERIETGALTPEAKLPPVRELAWQLGITPGTVSRAYSALTEEGRLVARVGSGTFVAPRHSEGPPPLVATPLRGEANLRSSVIPEVGQAAVIGAAMARVGASLTAEMVEYPRRADELEVIDALLAFLPRAQTGPASREDVVVTAGAQHALHVAAETLLRGRRRTLIVEELSYPGFRNVGALAQAKVLSIPMDGEGPSAEALDAICARSGPAVFMTSSRLHNPTLVRSSASRRARIVEIARDRDLHIVDDDTFSFGEDEVSGYRDLAPERAWHVASLSKSISPTLRFGSLIAPVGWGNQALTVAQQQMYGLSGLILRVVLDLFRSGEAMRIAADVRAACNRRVVMARGIFGEGPVYDADTPFIWLPLPPHWRASSFSAACAERGVLVKPSDQFAAADGAAPNAVRVYLNGRLSDAWLAEALGKVADLMARPVMGVEP</sequence>
<protein>
    <submittedName>
        <fullName evidence="7">PLP-dependent aminotransferase family protein</fullName>
    </submittedName>
</protein>
<dbReference type="InterPro" id="IPR036390">
    <property type="entry name" value="WH_DNA-bd_sf"/>
</dbReference>
<evidence type="ECO:0000256" key="2">
    <source>
        <dbReference type="ARBA" id="ARBA00022898"/>
    </source>
</evidence>
<gene>
    <name evidence="7" type="ORF">RM543_02405</name>
</gene>
<keyword evidence="3" id="KW-0805">Transcription regulation</keyword>
<evidence type="ECO:0000256" key="5">
    <source>
        <dbReference type="ARBA" id="ARBA00023163"/>
    </source>
</evidence>
<evidence type="ECO:0000256" key="4">
    <source>
        <dbReference type="ARBA" id="ARBA00023125"/>
    </source>
</evidence>
<dbReference type="CDD" id="cd00609">
    <property type="entry name" value="AAT_like"/>
    <property type="match status" value="1"/>
</dbReference>
<feature type="domain" description="HTH gntR-type" evidence="6">
    <location>
        <begin position="7"/>
        <end position="75"/>
    </location>
</feature>
<evidence type="ECO:0000256" key="3">
    <source>
        <dbReference type="ARBA" id="ARBA00023015"/>
    </source>
</evidence>
<evidence type="ECO:0000256" key="1">
    <source>
        <dbReference type="ARBA" id="ARBA00005384"/>
    </source>
</evidence>
<dbReference type="RefSeq" id="WP_311689267.1">
    <property type="nucleotide sequence ID" value="NZ_JAVRHL010000001.1"/>
</dbReference>
<comment type="similarity">
    <text evidence="1">In the C-terminal section; belongs to the class-I pyridoxal-phosphate-dependent aminotransferase family.</text>
</comment>
<name>A0ABU3DEH6_9RHOB</name>
<proteinExistence type="inferred from homology"/>
<evidence type="ECO:0000313" key="8">
    <source>
        <dbReference type="Proteomes" id="UP001265259"/>
    </source>
</evidence>
<keyword evidence="5" id="KW-0804">Transcription</keyword>
<accession>A0ABU3DEH6</accession>
<keyword evidence="4" id="KW-0238">DNA-binding</keyword>
<dbReference type="InterPro" id="IPR015421">
    <property type="entry name" value="PyrdxlP-dep_Trfase_major"/>
</dbReference>
<organism evidence="7 8">
    <name type="scientific">Tropicimonas omnivorans</name>
    <dbReference type="NCBI Taxonomy" id="3075590"/>
    <lineage>
        <taxon>Bacteria</taxon>
        <taxon>Pseudomonadati</taxon>
        <taxon>Pseudomonadota</taxon>
        <taxon>Alphaproteobacteria</taxon>
        <taxon>Rhodobacterales</taxon>
        <taxon>Roseobacteraceae</taxon>
        <taxon>Tropicimonas</taxon>
    </lineage>
</organism>
<dbReference type="Gene3D" id="1.10.10.10">
    <property type="entry name" value="Winged helix-like DNA-binding domain superfamily/Winged helix DNA-binding domain"/>
    <property type="match status" value="1"/>
</dbReference>
<dbReference type="SUPFAM" id="SSF53383">
    <property type="entry name" value="PLP-dependent transferases"/>
    <property type="match status" value="1"/>
</dbReference>
<dbReference type="InterPro" id="IPR015424">
    <property type="entry name" value="PyrdxlP-dep_Trfase"/>
</dbReference>
<evidence type="ECO:0000313" key="7">
    <source>
        <dbReference type="EMBL" id="MDT0681522.1"/>
    </source>
</evidence>
<dbReference type="InterPro" id="IPR004839">
    <property type="entry name" value="Aminotransferase_I/II_large"/>
</dbReference>
<dbReference type="Proteomes" id="UP001265259">
    <property type="component" value="Unassembled WGS sequence"/>
</dbReference>
<dbReference type="Pfam" id="PF00392">
    <property type="entry name" value="GntR"/>
    <property type="match status" value="1"/>
</dbReference>